<sequence>MAKVQTLSGSKRARVMSMLSQDLHPLENLPLDILQNVLCFLPIKEATQKCLIASRFRKSCHFNRKFMFGRDFATHYNRDYIAELVDHLFNTHKGDEIQSFQLHIDPVGLENLLNKWLYICAGKRIQDLELYFLQPGYTLATDFVNQLKHLCTLKLVHCEFQLPVLNLQSMVNLRTLVLWHVQFNEDKLDALIRHCRTLGTIDLLYCTGLRRVEINARDRRHLKVFRIAGCTDLELLIVDSPTLRSVYYSGQITKIRFLQPTQLTEAFFNFEPAGNRKYLQASDVEKLVVDIPNVTVLTASALIPEALTAKFRHGVFGEACYDFLNLKELQLMMDGALFCNPYDVVMLMKHCPLLEKLFIDMNDYHFECGSYWELHQRPRLDKLDHYFDQLKFIKLRGFKFLQSELQLAKILLKKATHLEALILVTPRNGRTKLYRADAPKYSQLFLSWKASPDARIVLFEHLNDKSRIRPSHTKHWYC</sequence>
<dbReference type="OrthoDB" id="673865at2759"/>
<dbReference type="InterPro" id="IPR036047">
    <property type="entry name" value="F-box-like_dom_sf"/>
</dbReference>
<gene>
    <name evidence="2" type="ORF">CR513_49418</name>
</gene>
<dbReference type="SUPFAM" id="SSF52047">
    <property type="entry name" value="RNI-like"/>
    <property type="match status" value="1"/>
</dbReference>
<dbReference type="EMBL" id="QJKJ01011408">
    <property type="protein sequence ID" value="RDX71261.1"/>
    <property type="molecule type" value="Genomic_DNA"/>
</dbReference>
<organism evidence="2 3">
    <name type="scientific">Mucuna pruriens</name>
    <name type="common">Velvet bean</name>
    <name type="synonym">Dolichos pruriens</name>
    <dbReference type="NCBI Taxonomy" id="157652"/>
    <lineage>
        <taxon>Eukaryota</taxon>
        <taxon>Viridiplantae</taxon>
        <taxon>Streptophyta</taxon>
        <taxon>Embryophyta</taxon>
        <taxon>Tracheophyta</taxon>
        <taxon>Spermatophyta</taxon>
        <taxon>Magnoliopsida</taxon>
        <taxon>eudicotyledons</taxon>
        <taxon>Gunneridae</taxon>
        <taxon>Pentapetalae</taxon>
        <taxon>rosids</taxon>
        <taxon>fabids</taxon>
        <taxon>Fabales</taxon>
        <taxon>Fabaceae</taxon>
        <taxon>Papilionoideae</taxon>
        <taxon>50 kb inversion clade</taxon>
        <taxon>NPAAA clade</taxon>
        <taxon>indigoferoid/millettioid clade</taxon>
        <taxon>Phaseoleae</taxon>
        <taxon>Mucuna</taxon>
    </lineage>
</organism>
<dbReference type="PANTHER" id="PTHR34145">
    <property type="entry name" value="OS02G0105600 PROTEIN"/>
    <property type="match status" value="1"/>
</dbReference>
<evidence type="ECO:0000313" key="2">
    <source>
        <dbReference type="EMBL" id="RDX71261.1"/>
    </source>
</evidence>
<dbReference type="InterPro" id="IPR053772">
    <property type="entry name" value="At1g61320/At1g61330-like"/>
</dbReference>
<reference evidence="2" key="1">
    <citation type="submission" date="2018-05" db="EMBL/GenBank/DDBJ databases">
        <title>Draft genome of Mucuna pruriens seed.</title>
        <authorList>
            <person name="Nnadi N.E."/>
            <person name="Vos R."/>
            <person name="Hasami M.H."/>
            <person name="Devisetty U.K."/>
            <person name="Aguiy J.C."/>
        </authorList>
    </citation>
    <scope>NUCLEOTIDE SEQUENCE [LARGE SCALE GENOMIC DNA]</scope>
    <source>
        <strain evidence="2">JCA_2017</strain>
    </source>
</reference>
<evidence type="ECO:0000313" key="3">
    <source>
        <dbReference type="Proteomes" id="UP000257109"/>
    </source>
</evidence>
<accession>A0A371EZ29</accession>
<name>A0A371EZ29_MUCPR</name>
<dbReference type="SUPFAM" id="SSF81383">
    <property type="entry name" value="F-box domain"/>
    <property type="match status" value="1"/>
</dbReference>
<evidence type="ECO:0000259" key="1">
    <source>
        <dbReference type="Pfam" id="PF23622"/>
    </source>
</evidence>
<keyword evidence="3" id="KW-1185">Reference proteome</keyword>
<proteinExistence type="predicted"/>
<feature type="non-terminal residue" evidence="2">
    <location>
        <position position="1"/>
    </location>
</feature>
<dbReference type="STRING" id="157652.A0A371EZ29"/>
<dbReference type="InterPro" id="IPR055357">
    <property type="entry name" value="LRR_At1g61320_AtMIF1"/>
</dbReference>
<protein>
    <submittedName>
        <fullName evidence="2">FBD-associated F-box protein</fullName>
    </submittedName>
</protein>
<dbReference type="Proteomes" id="UP000257109">
    <property type="component" value="Unassembled WGS sequence"/>
</dbReference>
<dbReference type="InterPro" id="IPR032675">
    <property type="entry name" value="LRR_dom_sf"/>
</dbReference>
<dbReference type="Pfam" id="PF23622">
    <property type="entry name" value="LRR_At1g61320_AtMIF1"/>
    <property type="match status" value="1"/>
</dbReference>
<feature type="domain" description="At1g61320/AtMIF1 LRR" evidence="1">
    <location>
        <begin position="90"/>
        <end position="430"/>
    </location>
</feature>
<dbReference type="AlphaFoldDB" id="A0A371EZ29"/>
<dbReference type="Gene3D" id="3.80.10.10">
    <property type="entry name" value="Ribonuclease Inhibitor"/>
    <property type="match status" value="1"/>
</dbReference>
<comment type="caution">
    <text evidence="2">The sequence shown here is derived from an EMBL/GenBank/DDBJ whole genome shotgun (WGS) entry which is preliminary data.</text>
</comment>
<dbReference type="PANTHER" id="PTHR34145:SF54">
    <property type="entry name" value="FBD-ASSOCIATED F-BOX PLANT PROTEIN"/>
    <property type="match status" value="1"/>
</dbReference>